<feature type="domain" description="SET" evidence="2">
    <location>
        <begin position="12"/>
        <end position="151"/>
    </location>
</feature>
<keyword evidence="4" id="KW-1185">Reference proteome</keyword>
<evidence type="ECO:0000313" key="4">
    <source>
        <dbReference type="Proteomes" id="UP000789595"/>
    </source>
</evidence>
<comment type="caution">
    <text evidence="3">The sequence shown here is derived from an EMBL/GenBank/DDBJ whole genome shotgun (WGS) entry which is preliminary data.</text>
</comment>
<dbReference type="InterPro" id="IPR046341">
    <property type="entry name" value="SET_dom_sf"/>
</dbReference>
<dbReference type="PROSITE" id="PS50280">
    <property type="entry name" value="SET"/>
    <property type="match status" value="1"/>
</dbReference>
<dbReference type="PANTHER" id="PTHR47332">
    <property type="entry name" value="SET DOMAIN-CONTAINING PROTEIN 5"/>
    <property type="match status" value="1"/>
</dbReference>
<dbReference type="Proteomes" id="UP000789595">
    <property type="component" value="Unassembled WGS sequence"/>
</dbReference>
<gene>
    <name evidence="3" type="ORF">PECAL_2P30150</name>
</gene>
<evidence type="ECO:0000256" key="1">
    <source>
        <dbReference type="SAM" id="MobiDB-lite"/>
    </source>
</evidence>
<dbReference type="Gene3D" id="2.170.270.10">
    <property type="entry name" value="SET domain"/>
    <property type="match status" value="1"/>
</dbReference>
<dbReference type="EMBL" id="CAKKNE010000002">
    <property type="protein sequence ID" value="CAH0369871.1"/>
    <property type="molecule type" value="Genomic_DNA"/>
</dbReference>
<name>A0A8J2SLD2_9STRA</name>
<organism evidence="3 4">
    <name type="scientific">Pelagomonas calceolata</name>
    <dbReference type="NCBI Taxonomy" id="35677"/>
    <lineage>
        <taxon>Eukaryota</taxon>
        <taxon>Sar</taxon>
        <taxon>Stramenopiles</taxon>
        <taxon>Ochrophyta</taxon>
        <taxon>Pelagophyceae</taxon>
        <taxon>Pelagomonadales</taxon>
        <taxon>Pelagomonadaceae</taxon>
        <taxon>Pelagomonas</taxon>
    </lineage>
</organism>
<sequence>MAAQLDAKDAKPPYAFKRVDAYDGGIGAFATRDLKRGEVILHEPPLVTATMATLEQRVAALDEKTRKRLFSLCDWRAERAKTQKTALGVFQANGYPCPTAREPDAAGVFLKFSRFNHSCKPNAHHAWRKGERWIFATHDVKEGSELTTHYVDLFMTSEDRKKALKERFGFDCVCRGCEPTPKLRVAFSDARRAHMRQLDEQIYDKASRGKHEAAIRDVTERLIMLEEEELDSPAAVARACDDAAQAAAHANDKKTEKEWLERARAESKLCEPPESSELEELERRLAKLGV</sequence>
<accession>A0A8J2SLD2</accession>
<proteinExistence type="predicted"/>
<dbReference type="CDD" id="cd20071">
    <property type="entry name" value="SET_SMYD"/>
    <property type="match status" value="1"/>
</dbReference>
<dbReference type="Pfam" id="PF00856">
    <property type="entry name" value="SET"/>
    <property type="match status" value="1"/>
</dbReference>
<feature type="region of interest" description="Disordered" evidence="1">
    <location>
        <begin position="247"/>
        <end position="276"/>
    </location>
</feature>
<protein>
    <recommendedName>
        <fullName evidence="2">SET domain-containing protein</fullName>
    </recommendedName>
</protein>
<dbReference type="SMART" id="SM00317">
    <property type="entry name" value="SET"/>
    <property type="match status" value="1"/>
</dbReference>
<reference evidence="3" key="1">
    <citation type="submission" date="2021-11" db="EMBL/GenBank/DDBJ databases">
        <authorList>
            <consortium name="Genoscope - CEA"/>
            <person name="William W."/>
        </authorList>
    </citation>
    <scope>NUCLEOTIDE SEQUENCE</scope>
</reference>
<evidence type="ECO:0000259" key="2">
    <source>
        <dbReference type="PROSITE" id="PS50280"/>
    </source>
</evidence>
<dbReference type="SUPFAM" id="SSF82199">
    <property type="entry name" value="SET domain"/>
    <property type="match status" value="1"/>
</dbReference>
<dbReference type="InterPro" id="IPR053185">
    <property type="entry name" value="SET_domain_protein"/>
</dbReference>
<dbReference type="PANTHER" id="PTHR47332:SF4">
    <property type="entry name" value="SET DOMAIN-CONTAINING PROTEIN 5"/>
    <property type="match status" value="1"/>
</dbReference>
<dbReference type="AlphaFoldDB" id="A0A8J2SLD2"/>
<evidence type="ECO:0000313" key="3">
    <source>
        <dbReference type="EMBL" id="CAH0369871.1"/>
    </source>
</evidence>
<feature type="compositionally biased region" description="Basic and acidic residues" evidence="1">
    <location>
        <begin position="250"/>
        <end position="271"/>
    </location>
</feature>
<dbReference type="InterPro" id="IPR001214">
    <property type="entry name" value="SET_dom"/>
</dbReference>
<dbReference type="OrthoDB" id="5945798at2759"/>